<dbReference type="Gene3D" id="1.10.357.10">
    <property type="entry name" value="Tetracycline Repressor, domain 2"/>
    <property type="match status" value="1"/>
</dbReference>
<dbReference type="Gene3D" id="1.10.10.60">
    <property type="entry name" value="Homeodomain-like"/>
    <property type="match status" value="1"/>
</dbReference>
<keyword evidence="7" id="KW-1185">Reference proteome</keyword>
<evidence type="ECO:0000256" key="1">
    <source>
        <dbReference type="ARBA" id="ARBA00023015"/>
    </source>
</evidence>
<dbReference type="PANTHER" id="PTHR30055">
    <property type="entry name" value="HTH-TYPE TRANSCRIPTIONAL REGULATOR RUTR"/>
    <property type="match status" value="1"/>
</dbReference>
<keyword evidence="1" id="KW-0805">Transcription regulation</keyword>
<dbReference type="GO" id="GO:0003700">
    <property type="term" value="F:DNA-binding transcription factor activity"/>
    <property type="evidence" value="ECO:0007669"/>
    <property type="project" value="TreeGrafter"/>
</dbReference>
<protein>
    <submittedName>
        <fullName evidence="6">TetR family transcriptional regulator</fullName>
    </submittedName>
</protein>
<keyword evidence="2 4" id="KW-0238">DNA-binding</keyword>
<evidence type="ECO:0000256" key="3">
    <source>
        <dbReference type="ARBA" id="ARBA00023163"/>
    </source>
</evidence>
<dbReference type="InterPro" id="IPR050109">
    <property type="entry name" value="HTH-type_TetR-like_transc_reg"/>
</dbReference>
<dbReference type="InterPro" id="IPR009057">
    <property type="entry name" value="Homeodomain-like_sf"/>
</dbReference>
<dbReference type="Pfam" id="PF17754">
    <property type="entry name" value="TetR_C_14"/>
    <property type="match status" value="1"/>
</dbReference>
<evidence type="ECO:0000256" key="2">
    <source>
        <dbReference type="ARBA" id="ARBA00023125"/>
    </source>
</evidence>
<sequence length="205" mass="22832">MTTERPSLRERKKQLTREAIATAALKLTKEKGLSRVTIDDIAQEAFVSPRTVSNYFPAKEDAVLTAGRTGFDAMLCEYRDSTATGHPVEELRKIFSKYAQEHPEHLRMVAELVELEQQNPTLKPFRVAQESELSTSLSELIAARYGIDSGSDPYPALAAAAVVSAITTSMRMWSKCGCAQDCLPQLVDESFNIAINGYRRDRDDE</sequence>
<accession>A0A543AGG5</accession>
<comment type="caution">
    <text evidence="6">The sequence shown here is derived from an EMBL/GenBank/DDBJ whole genome shotgun (WGS) entry which is preliminary data.</text>
</comment>
<dbReference type="PANTHER" id="PTHR30055:SF238">
    <property type="entry name" value="MYCOFACTOCIN BIOSYNTHESIS TRANSCRIPTIONAL REGULATOR MFTR-RELATED"/>
    <property type="match status" value="1"/>
</dbReference>
<evidence type="ECO:0000313" key="6">
    <source>
        <dbReference type="EMBL" id="TQL71647.1"/>
    </source>
</evidence>
<dbReference type="RefSeq" id="WP_141867394.1">
    <property type="nucleotide sequence ID" value="NZ_BAABAN010000001.1"/>
</dbReference>
<dbReference type="InterPro" id="IPR041347">
    <property type="entry name" value="MftR_C"/>
</dbReference>
<feature type="DNA-binding region" description="H-T-H motif" evidence="4">
    <location>
        <begin position="37"/>
        <end position="56"/>
    </location>
</feature>
<dbReference type="Proteomes" id="UP000319746">
    <property type="component" value="Unassembled WGS sequence"/>
</dbReference>
<dbReference type="InterPro" id="IPR023772">
    <property type="entry name" value="DNA-bd_HTH_TetR-type_CS"/>
</dbReference>
<name>A0A543AGG5_9MICC</name>
<evidence type="ECO:0000313" key="7">
    <source>
        <dbReference type="Proteomes" id="UP000319746"/>
    </source>
</evidence>
<proteinExistence type="predicted"/>
<keyword evidence="3" id="KW-0804">Transcription</keyword>
<dbReference type="PROSITE" id="PS50977">
    <property type="entry name" value="HTH_TETR_2"/>
    <property type="match status" value="1"/>
</dbReference>
<dbReference type="OrthoDB" id="8688418at2"/>
<dbReference type="PROSITE" id="PS01081">
    <property type="entry name" value="HTH_TETR_1"/>
    <property type="match status" value="1"/>
</dbReference>
<dbReference type="InterPro" id="IPR001647">
    <property type="entry name" value="HTH_TetR"/>
</dbReference>
<dbReference type="Pfam" id="PF00440">
    <property type="entry name" value="TetR_N"/>
    <property type="match status" value="1"/>
</dbReference>
<gene>
    <name evidence="6" type="ORF">FB556_2136</name>
</gene>
<organism evidence="6 7">
    <name type="scientific">Enteractinococcus coprophilus</name>
    <dbReference type="NCBI Taxonomy" id="1027633"/>
    <lineage>
        <taxon>Bacteria</taxon>
        <taxon>Bacillati</taxon>
        <taxon>Actinomycetota</taxon>
        <taxon>Actinomycetes</taxon>
        <taxon>Micrococcales</taxon>
        <taxon>Micrococcaceae</taxon>
    </lineage>
</organism>
<dbReference type="EMBL" id="VFOU01000003">
    <property type="protein sequence ID" value="TQL71647.1"/>
    <property type="molecule type" value="Genomic_DNA"/>
</dbReference>
<reference evidence="6 7" key="1">
    <citation type="submission" date="2019-06" db="EMBL/GenBank/DDBJ databases">
        <title>Sequencing the genomes of 1000 actinobacteria strains.</title>
        <authorList>
            <person name="Klenk H.-P."/>
        </authorList>
    </citation>
    <scope>NUCLEOTIDE SEQUENCE [LARGE SCALE GENOMIC DNA]</scope>
    <source>
        <strain evidence="6 7">DSM 24083</strain>
    </source>
</reference>
<evidence type="ECO:0000259" key="5">
    <source>
        <dbReference type="PROSITE" id="PS50977"/>
    </source>
</evidence>
<dbReference type="GO" id="GO:0000976">
    <property type="term" value="F:transcription cis-regulatory region binding"/>
    <property type="evidence" value="ECO:0007669"/>
    <property type="project" value="TreeGrafter"/>
</dbReference>
<feature type="domain" description="HTH tetR-type" evidence="5">
    <location>
        <begin position="14"/>
        <end position="74"/>
    </location>
</feature>
<evidence type="ECO:0000256" key="4">
    <source>
        <dbReference type="PROSITE-ProRule" id="PRU00335"/>
    </source>
</evidence>
<dbReference type="SUPFAM" id="SSF46689">
    <property type="entry name" value="Homeodomain-like"/>
    <property type="match status" value="1"/>
</dbReference>
<dbReference type="AlphaFoldDB" id="A0A543AGG5"/>